<sequence>MWGGGLIVLSQQGRVVPTYTQNVGTWTSVAIQVEERSQCIHGGSPVLHKPAEFGEQMAWEAYQAQLLS</sequence>
<protein>
    <submittedName>
        <fullName evidence="1">Uncharacterized protein</fullName>
    </submittedName>
</protein>
<evidence type="ECO:0000313" key="1">
    <source>
        <dbReference type="EMBL" id="MPC27826.1"/>
    </source>
</evidence>
<proteinExistence type="predicted"/>
<keyword evidence="2" id="KW-1185">Reference proteome</keyword>
<organism evidence="1 2">
    <name type="scientific">Portunus trituberculatus</name>
    <name type="common">Swimming crab</name>
    <name type="synonym">Neptunus trituberculatus</name>
    <dbReference type="NCBI Taxonomy" id="210409"/>
    <lineage>
        <taxon>Eukaryota</taxon>
        <taxon>Metazoa</taxon>
        <taxon>Ecdysozoa</taxon>
        <taxon>Arthropoda</taxon>
        <taxon>Crustacea</taxon>
        <taxon>Multicrustacea</taxon>
        <taxon>Malacostraca</taxon>
        <taxon>Eumalacostraca</taxon>
        <taxon>Eucarida</taxon>
        <taxon>Decapoda</taxon>
        <taxon>Pleocyemata</taxon>
        <taxon>Brachyura</taxon>
        <taxon>Eubrachyura</taxon>
        <taxon>Portunoidea</taxon>
        <taxon>Portunidae</taxon>
        <taxon>Portuninae</taxon>
        <taxon>Portunus</taxon>
    </lineage>
</organism>
<accession>A0A5B7E3U3</accession>
<dbReference type="EMBL" id="VSRR010001810">
    <property type="protein sequence ID" value="MPC27826.1"/>
    <property type="molecule type" value="Genomic_DNA"/>
</dbReference>
<dbReference type="AlphaFoldDB" id="A0A5B7E3U3"/>
<comment type="caution">
    <text evidence="1">The sequence shown here is derived from an EMBL/GenBank/DDBJ whole genome shotgun (WGS) entry which is preliminary data.</text>
</comment>
<reference evidence="1 2" key="1">
    <citation type="submission" date="2019-05" db="EMBL/GenBank/DDBJ databases">
        <title>Another draft genome of Portunus trituberculatus and its Hox gene families provides insights of decapod evolution.</title>
        <authorList>
            <person name="Jeong J.-H."/>
            <person name="Song I."/>
            <person name="Kim S."/>
            <person name="Choi T."/>
            <person name="Kim D."/>
            <person name="Ryu S."/>
            <person name="Kim W."/>
        </authorList>
    </citation>
    <scope>NUCLEOTIDE SEQUENCE [LARGE SCALE GENOMIC DNA]</scope>
    <source>
        <tissue evidence="1">Muscle</tissue>
    </source>
</reference>
<dbReference type="Proteomes" id="UP000324222">
    <property type="component" value="Unassembled WGS sequence"/>
</dbReference>
<name>A0A5B7E3U3_PORTR</name>
<evidence type="ECO:0000313" key="2">
    <source>
        <dbReference type="Proteomes" id="UP000324222"/>
    </source>
</evidence>
<gene>
    <name evidence="1" type="ORF">E2C01_021011</name>
</gene>